<reference evidence="1 2" key="1">
    <citation type="journal article" date="2014" name="PLoS Genet.">
        <title>The Genome of Spironucleus salmonicida Highlights a Fish Pathogen Adapted to Fluctuating Environments.</title>
        <authorList>
            <person name="Xu F."/>
            <person name="Jerlstrom-Hultqvist J."/>
            <person name="Einarsson E."/>
            <person name="Astvaldsson A."/>
            <person name="Svard S.G."/>
            <person name="Andersson J.O."/>
        </authorList>
    </citation>
    <scope>NUCLEOTIDE SEQUENCE</scope>
    <source>
        <strain evidence="2">ATCC 50377</strain>
    </source>
</reference>
<dbReference type="AlphaFoldDB" id="V6M5C3"/>
<dbReference type="VEuPathDB" id="GiardiaDB:SS50377_23576"/>
<proteinExistence type="predicted"/>
<dbReference type="InterPro" id="IPR011992">
    <property type="entry name" value="EF-hand-dom_pair"/>
</dbReference>
<reference evidence="2" key="2">
    <citation type="submission" date="2020-12" db="EMBL/GenBank/DDBJ databases">
        <title>New Spironucleus salmonicida genome in near-complete chromosomes.</title>
        <authorList>
            <person name="Xu F."/>
            <person name="Kurt Z."/>
            <person name="Jimenez-Gonzalez A."/>
            <person name="Astvaldsson A."/>
            <person name="Andersson J.O."/>
            <person name="Svard S.G."/>
        </authorList>
    </citation>
    <scope>NUCLEOTIDE SEQUENCE</scope>
    <source>
        <strain evidence="2">ATCC 50377</strain>
    </source>
</reference>
<sequence length="114" mass="13174">MNIGSMFNSFSQNGQITVQNIQLALNLLNLQISSQELPQNPISYGQFTDLIKKLKPQENSQLANDIFKILHIDGTIKKDRLHEFISKNYKTDPTIILADFKEIITQEEFVKFFQ</sequence>
<dbReference type="Proteomes" id="UP000018208">
    <property type="component" value="Unassembled WGS sequence"/>
</dbReference>
<gene>
    <name evidence="1" type="ORF">SS50377_11170</name>
    <name evidence="2" type="ORF">SS50377_23576</name>
</gene>
<protein>
    <submittedName>
        <fullName evidence="1">Uncharacterized protein</fullName>
    </submittedName>
</protein>
<dbReference type="SUPFAM" id="SSF47473">
    <property type="entry name" value="EF-hand"/>
    <property type="match status" value="1"/>
</dbReference>
<evidence type="ECO:0000313" key="1">
    <source>
        <dbReference type="EMBL" id="EST48559.1"/>
    </source>
</evidence>
<name>V6M5C3_9EUKA</name>
<organism evidence="1">
    <name type="scientific">Spironucleus salmonicida</name>
    <dbReference type="NCBI Taxonomy" id="348837"/>
    <lineage>
        <taxon>Eukaryota</taxon>
        <taxon>Metamonada</taxon>
        <taxon>Diplomonadida</taxon>
        <taxon>Hexamitidae</taxon>
        <taxon>Hexamitinae</taxon>
        <taxon>Spironucleus</taxon>
    </lineage>
</organism>
<dbReference type="EMBL" id="KI545981">
    <property type="protein sequence ID" value="EST48559.1"/>
    <property type="molecule type" value="Genomic_DNA"/>
</dbReference>
<evidence type="ECO:0000313" key="2">
    <source>
        <dbReference type="EMBL" id="KAH0573641.1"/>
    </source>
</evidence>
<accession>V6M5C3</accession>
<evidence type="ECO:0000313" key="3">
    <source>
        <dbReference type="Proteomes" id="UP000018208"/>
    </source>
</evidence>
<dbReference type="EMBL" id="AUWU02000004">
    <property type="protein sequence ID" value="KAH0573641.1"/>
    <property type="molecule type" value="Genomic_DNA"/>
</dbReference>
<keyword evidence="3" id="KW-1185">Reference proteome</keyword>